<sequence>MTHVSPITPQTDACADSCKAANNQRSESTWKGCDNNGLMVCCCCHDQVVSLANIHCSSGKRCLPLTLIQKLLNDLESTQPVGALYDIGFMLKKFLDLCDYFAFPSNKDLIKFGTSVFHAYVHEWKCQVKFNPRYNIGWGLSYGKGLERLWSSLSPLVQTLRYSSRNHRLAALSHRCQFHNSEGWDSIILWLRSKYSAAKLRRQQDKETLAELLQTPIPFLNNGSNYTREFFMSQWEEQLVYLENWQTSNPTRKAVMAISTQQISKIVSTIVLSDRTDDFKAAIQFHINDKLKQQDGEYFKGLPRFWEREMWQQQQWRHQWRQGGDGTRRDKVEVTISAARRRHHSGQCGGGITQGSVAAAAFSTTAAAFSTMGAASGGARRQQQRLAEHCWHHSVEHGGGGSVWRSKVVASIVGSIQHSTAEHGGVRSDTIYMMAEAVKGEGEENRQ</sequence>
<dbReference type="InterPro" id="IPR040521">
    <property type="entry name" value="KDZ"/>
</dbReference>
<dbReference type="Proteomes" id="UP000054564">
    <property type="component" value="Unassembled WGS sequence"/>
</dbReference>
<reference evidence="2" key="1">
    <citation type="submission" date="2014-03" db="EMBL/GenBank/DDBJ databases">
        <title>The Genome Sequence of Puccinia striiformis f. sp. tritici PST-78.</title>
        <authorList>
            <consortium name="The Broad Institute Genome Sequencing Platform"/>
            <person name="Cuomo C."/>
            <person name="Hulbert S."/>
            <person name="Chen X."/>
            <person name="Walker B."/>
            <person name="Young S.K."/>
            <person name="Zeng Q."/>
            <person name="Gargeya S."/>
            <person name="Fitzgerald M."/>
            <person name="Haas B."/>
            <person name="Abouelleil A."/>
            <person name="Alvarado L."/>
            <person name="Arachchi H.M."/>
            <person name="Berlin A.M."/>
            <person name="Chapman S.B."/>
            <person name="Goldberg J."/>
            <person name="Griggs A."/>
            <person name="Gujja S."/>
            <person name="Hansen M."/>
            <person name="Howarth C."/>
            <person name="Imamovic A."/>
            <person name="Larimer J."/>
            <person name="McCowan C."/>
            <person name="Montmayeur A."/>
            <person name="Murphy C."/>
            <person name="Neiman D."/>
            <person name="Pearson M."/>
            <person name="Priest M."/>
            <person name="Roberts A."/>
            <person name="Saif S."/>
            <person name="Shea T."/>
            <person name="Sisk P."/>
            <person name="Sykes S."/>
            <person name="Wortman J."/>
            <person name="Nusbaum C."/>
            <person name="Birren B."/>
        </authorList>
    </citation>
    <scope>NUCLEOTIDE SEQUENCE [LARGE SCALE GENOMIC DNA]</scope>
    <source>
        <strain evidence="2">race PST-78</strain>
    </source>
</reference>
<keyword evidence="2" id="KW-1185">Reference proteome</keyword>
<name>A0A0L0W264_9BASI</name>
<evidence type="ECO:0008006" key="3">
    <source>
        <dbReference type="Google" id="ProtNLM"/>
    </source>
</evidence>
<accession>A0A0L0W264</accession>
<evidence type="ECO:0000313" key="2">
    <source>
        <dbReference type="Proteomes" id="UP000054564"/>
    </source>
</evidence>
<organism evidence="1 2">
    <name type="scientific">Puccinia striiformis f. sp. tritici PST-78</name>
    <dbReference type="NCBI Taxonomy" id="1165861"/>
    <lineage>
        <taxon>Eukaryota</taxon>
        <taxon>Fungi</taxon>
        <taxon>Dikarya</taxon>
        <taxon>Basidiomycota</taxon>
        <taxon>Pucciniomycotina</taxon>
        <taxon>Pucciniomycetes</taxon>
        <taxon>Pucciniales</taxon>
        <taxon>Pucciniaceae</taxon>
        <taxon>Puccinia</taxon>
    </lineage>
</organism>
<comment type="caution">
    <text evidence="1">The sequence shown here is derived from an EMBL/GenBank/DDBJ whole genome shotgun (WGS) entry which is preliminary data.</text>
</comment>
<protein>
    <recommendedName>
        <fullName evidence="3">CxC1-like cysteine cluster associated with KDZ transposases domain-containing protein</fullName>
    </recommendedName>
</protein>
<evidence type="ECO:0000313" key="1">
    <source>
        <dbReference type="EMBL" id="KNF05557.1"/>
    </source>
</evidence>
<dbReference type="EMBL" id="AJIL01000007">
    <property type="protein sequence ID" value="KNF05557.1"/>
    <property type="molecule type" value="Genomic_DNA"/>
</dbReference>
<gene>
    <name evidence="1" type="ORF">PSTG_01367</name>
</gene>
<dbReference type="PANTHER" id="PTHR33096:SF1">
    <property type="entry name" value="CXC1-LIKE CYSTEINE CLUSTER ASSOCIATED WITH KDZ TRANSPOSASES DOMAIN-CONTAINING PROTEIN"/>
    <property type="match status" value="1"/>
</dbReference>
<proteinExistence type="predicted"/>
<dbReference type="Pfam" id="PF18758">
    <property type="entry name" value="KDZ"/>
    <property type="match status" value="1"/>
</dbReference>
<dbReference type="STRING" id="1165861.A0A0L0W264"/>
<dbReference type="AlphaFoldDB" id="A0A0L0W264"/>
<dbReference type="PANTHER" id="PTHR33096">
    <property type="entry name" value="CXC2 DOMAIN-CONTAINING PROTEIN"/>
    <property type="match status" value="1"/>
</dbReference>